<dbReference type="AlphaFoldDB" id="A0A328C3E8"/>
<proteinExistence type="predicted"/>
<evidence type="ECO:0000313" key="2">
    <source>
        <dbReference type="EMBL" id="RAL20445.1"/>
    </source>
</evidence>
<evidence type="ECO:0000313" key="3">
    <source>
        <dbReference type="Proteomes" id="UP000249169"/>
    </source>
</evidence>
<comment type="caution">
    <text evidence="2">The sequence shown here is derived from an EMBL/GenBank/DDBJ whole genome shotgun (WGS) entry which is preliminary data.</text>
</comment>
<protein>
    <submittedName>
        <fullName evidence="2">Uncharacterized protein</fullName>
    </submittedName>
</protein>
<dbReference type="Proteomes" id="UP000249169">
    <property type="component" value="Unassembled WGS sequence"/>
</dbReference>
<evidence type="ECO:0000256" key="1">
    <source>
        <dbReference type="SAM" id="MobiDB-lite"/>
    </source>
</evidence>
<sequence length="345" mass="37966">MVGLLIGAVLLVGCGREFAPYWKVDKLRLMAIKADPVVVEGQGEATLSALAYARRGETLSYAWSWCPLRTSAEQGYACPIDEAQLAELGGAALDLDLGSDAQAVFENPFTAEQVRLFCEAIQQAILEQVDDPELARFLPVDDCSKGYEISVRVELSTESEQLVASKSLRLSTGGDTPNTNPEVMALEVRPERPEDLSKLRDRAGWEVAADAAPEDQWVALPEDADLRVLSDVPLELRAVVSPESVERYQPPTPEGAQEPPPERSEAFVYRYFVTSGTLDGSRRLFVEPDTTLEEAPITTLKVSSNQAVVECMEPEEEGCGVRVWSVVRDARLGVDWIERRLLVVE</sequence>
<reference evidence="2 3" key="1">
    <citation type="submission" date="2018-05" db="EMBL/GenBank/DDBJ databases">
        <title>Lujinxingia marina gen. nov. sp. nov., a new facultative anaerobic member of the class Deltaproteobacteria, and proposal of Lujinxingaceae fam. nov.</title>
        <authorList>
            <person name="Li C.-M."/>
        </authorList>
    </citation>
    <scope>NUCLEOTIDE SEQUENCE [LARGE SCALE GENOMIC DNA]</scope>
    <source>
        <strain evidence="2 3">B210</strain>
    </source>
</reference>
<gene>
    <name evidence="2" type="ORF">DL240_16710</name>
</gene>
<dbReference type="EMBL" id="QHKO01000010">
    <property type="protein sequence ID" value="RAL20445.1"/>
    <property type="molecule type" value="Genomic_DNA"/>
</dbReference>
<name>A0A328C3E8_9DELT</name>
<accession>A0A328C3E8</accession>
<organism evidence="2 3">
    <name type="scientific">Lujinxingia litoralis</name>
    <dbReference type="NCBI Taxonomy" id="2211119"/>
    <lineage>
        <taxon>Bacteria</taxon>
        <taxon>Deltaproteobacteria</taxon>
        <taxon>Bradymonadales</taxon>
        <taxon>Lujinxingiaceae</taxon>
        <taxon>Lujinxingia</taxon>
    </lineage>
</organism>
<keyword evidence="3" id="KW-1185">Reference proteome</keyword>
<feature type="region of interest" description="Disordered" evidence="1">
    <location>
        <begin position="243"/>
        <end position="262"/>
    </location>
</feature>